<keyword evidence="1" id="KW-0812">Transmembrane</keyword>
<gene>
    <name evidence="2" type="ORF">VE26_00410</name>
</gene>
<reference evidence="2 3" key="1">
    <citation type="submission" date="2015-03" db="EMBL/GenBank/DDBJ databases">
        <authorList>
            <person name="Hassan Y."/>
            <person name="Lepp D."/>
            <person name="Li X.-Z."/>
            <person name="Zhou T."/>
        </authorList>
    </citation>
    <scope>NUCLEOTIDE SEQUENCE [LARGE SCALE GENOMIC DNA]</scope>
    <source>
        <strain evidence="2 3">IPL18</strain>
    </source>
</reference>
<dbReference type="PATRIC" id="fig|429727.3.peg.96"/>
<dbReference type="STRING" id="429727.VE26_00410"/>
<accession>A0A0F5FJ73</accession>
<sequence>MTRQNNRALMLLIAGFTLWSGAFVLLYALQALGCAYGWGEWHRPILIVAYVVSLVPLAVLAWQRPNKTGEPQTSLSLSALWANRAAFVAGILVYLPVTFATACI</sequence>
<proteinExistence type="predicted"/>
<dbReference type="Proteomes" id="UP000033649">
    <property type="component" value="Unassembled WGS sequence"/>
</dbReference>
<protein>
    <submittedName>
        <fullName evidence="2">Uncharacterized protein</fullName>
    </submittedName>
</protein>
<dbReference type="EMBL" id="JZEY01000054">
    <property type="protein sequence ID" value="KKB08600.1"/>
    <property type="molecule type" value="Genomic_DNA"/>
</dbReference>
<keyword evidence="1" id="KW-0472">Membrane</keyword>
<dbReference type="AlphaFoldDB" id="A0A0F5FJ73"/>
<dbReference type="RefSeq" id="WP_046103288.1">
    <property type="nucleotide sequence ID" value="NZ_JZEY01000054.1"/>
</dbReference>
<comment type="caution">
    <text evidence="2">The sequence shown here is derived from an EMBL/GenBank/DDBJ whole genome shotgun (WGS) entry which is preliminary data.</text>
</comment>
<dbReference type="OrthoDB" id="7277252at2"/>
<evidence type="ECO:0000313" key="2">
    <source>
        <dbReference type="EMBL" id="KKB08600.1"/>
    </source>
</evidence>
<evidence type="ECO:0000256" key="1">
    <source>
        <dbReference type="SAM" id="Phobius"/>
    </source>
</evidence>
<feature type="transmembrane region" description="Helical" evidence="1">
    <location>
        <begin position="41"/>
        <end position="62"/>
    </location>
</feature>
<feature type="transmembrane region" description="Helical" evidence="1">
    <location>
        <begin position="74"/>
        <end position="95"/>
    </location>
</feature>
<keyword evidence="1" id="KW-1133">Transmembrane helix</keyword>
<organism evidence="2 3">
    <name type="scientific">Devosia chinhatensis</name>
    <dbReference type="NCBI Taxonomy" id="429727"/>
    <lineage>
        <taxon>Bacteria</taxon>
        <taxon>Pseudomonadati</taxon>
        <taxon>Pseudomonadota</taxon>
        <taxon>Alphaproteobacteria</taxon>
        <taxon>Hyphomicrobiales</taxon>
        <taxon>Devosiaceae</taxon>
        <taxon>Devosia</taxon>
    </lineage>
</organism>
<name>A0A0F5FJ73_9HYPH</name>
<keyword evidence="3" id="KW-1185">Reference proteome</keyword>
<evidence type="ECO:0000313" key="3">
    <source>
        <dbReference type="Proteomes" id="UP000033649"/>
    </source>
</evidence>